<dbReference type="EMBL" id="JAJA02000001">
    <property type="protein sequence ID" value="KWS06326.1"/>
    <property type="molecule type" value="Genomic_DNA"/>
</dbReference>
<dbReference type="SUPFAM" id="SSF48371">
    <property type="entry name" value="ARM repeat"/>
    <property type="match status" value="1"/>
</dbReference>
<reference evidence="1 2" key="1">
    <citation type="journal article" date="2014" name="Genome Announc.">
        <title>Draft Genome Sequence of Lysobacter capsici AZ78, a Bacterium Antagonistic to Plant-Pathogenic Oomycetes.</title>
        <authorList>
            <person name="Puopolo G."/>
            <person name="Sonego P."/>
            <person name="Engelen K."/>
            <person name="Pertot I."/>
        </authorList>
    </citation>
    <scope>NUCLEOTIDE SEQUENCE [LARGE SCALE GENOMIC DNA]</scope>
    <source>
        <strain evidence="1 2">AZ78</strain>
    </source>
</reference>
<keyword evidence="2" id="KW-1185">Reference proteome</keyword>
<proteinExistence type="predicted"/>
<evidence type="ECO:0000313" key="2">
    <source>
        <dbReference type="Proteomes" id="UP000023435"/>
    </source>
</evidence>
<dbReference type="Proteomes" id="UP000023435">
    <property type="component" value="Unassembled WGS sequence"/>
</dbReference>
<evidence type="ECO:0008006" key="3">
    <source>
        <dbReference type="Google" id="ProtNLM"/>
    </source>
</evidence>
<protein>
    <recommendedName>
        <fullName evidence="3">HEAT repeat domain-containing protein</fullName>
    </recommendedName>
</protein>
<sequence>MAVELGRLPRGDEAEGLLLALADDDDEYVRRRAIRSLASLGVQAAEALACCEWQRADENQEWARMSALECLRELKSPRLAALLADALQGSLPHLRQYAQRLREQDGGTAEVG</sequence>
<evidence type="ECO:0000313" key="1">
    <source>
        <dbReference type="EMBL" id="KWS06326.1"/>
    </source>
</evidence>
<dbReference type="Gene3D" id="1.25.10.10">
    <property type="entry name" value="Leucine-rich Repeat Variant"/>
    <property type="match status" value="1"/>
</dbReference>
<dbReference type="Pfam" id="PF13646">
    <property type="entry name" value="HEAT_2"/>
    <property type="match status" value="1"/>
</dbReference>
<accession>A0A108UBU9</accession>
<dbReference type="AlphaFoldDB" id="A0A108UBU9"/>
<dbReference type="InterPro" id="IPR011989">
    <property type="entry name" value="ARM-like"/>
</dbReference>
<organism evidence="1 2">
    <name type="scientific">Lysobacter capsici AZ78</name>
    <dbReference type="NCBI Taxonomy" id="1444315"/>
    <lineage>
        <taxon>Bacteria</taxon>
        <taxon>Pseudomonadati</taxon>
        <taxon>Pseudomonadota</taxon>
        <taxon>Gammaproteobacteria</taxon>
        <taxon>Lysobacterales</taxon>
        <taxon>Lysobacteraceae</taxon>
        <taxon>Lysobacter</taxon>
    </lineage>
</organism>
<gene>
    <name evidence="1" type="ORF">AZ78_3881</name>
</gene>
<name>A0A108UBU9_9GAMM</name>
<dbReference type="InterPro" id="IPR016024">
    <property type="entry name" value="ARM-type_fold"/>
</dbReference>
<comment type="caution">
    <text evidence="1">The sequence shown here is derived from an EMBL/GenBank/DDBJ whole genome shotgun (WGS) entry which is preliminary data.</text>
</comment>